<organism evidence="2 3">
    <name type="scientific">Lentinula edodes</name>
    <name type="common">Shiitake mushroom</name>
    <name type="synonym">Lentinus edodes</name>
    <dbReference type="NCBI Taxonomy" id="5353"/>
    <lineage>
        <taxon>Eukaryota</taxon>
        <taxon>Fungi</taxon>
        <taxon>Dikarya</taxon>
        <taxon>Basidiomycota</taxon>
        <taxon>Agaricomycotina</taxon>
        <taxon>Agaricomycetes</taxon>
        <taxon>Agaricomycetidae</taxon>
        <taxon>Agaricales</taxon>
        <taxon>Marasmiineae</taxon>
        <taxon>Omphalotaceae</taxon>
        <taxon>Lentinula</taxon>
    </lineage>
</organism>
<gene>
    <name evidence="2" type="ORF">LENED_010357</name>
</gene>
<dbReference type="Proteomes" id="UP000188533">
    <property type="component" value="Unassembled WGS sequence"/>
</dbReference>
<feature type="coiled-coil region" evidence="1">
    <location>
        <begin position="66"/>
        <end position="146"/>
    </location>
</feature>
<keyword evidence="3" id="KW-1185">Reference proteome</keyword>
<comment type="caution">
    <text evidence="2">The sequence shown here is derived from an EMBL/GenBank/DDBJ whole genome shotgun (WGS) entry which is preliminary data.</text>
</comment>
<evidence type="ECO:0000313" key="3">
    <source>
        <dbReference type="Proteomes" id="UP000188533"/>
    </source>
</evidence>
<sequence>MLFLPFSFERTCLYSLRTHILLARHIFSCCGVLYSIVTPELAIVPKHVRRYINPGVRRVFLDSPDSETLRQRLSATEVQIKRLKKESDKLRASSESKKRRFDQAKNDWKEKNDQLLAKYTCKKRKLDDAMSALQEMKERLDASHAANVQKTAALAQLAKIENVWQKQFLTLKAEVDEQSDRSTFEARRAEAREEAAASEYHSDLTLIKERERLAREDALRWKARYEALVAKHSQQCE</sequence>
<dbReference type="Gene3D" id="1.20.120.1850">
    <property type="entry name" value="Ebh helix bundles repeating unit (S and A modules)"/>
    <property type="match status" value="1"/>
</dbReference>
<evidence type="ECO:0000313" key="2">
    <source>
        <dbReference type="EMBL" id="GAW08302.1"/>
    </source>
</evidence>
<name>A0A1Q3EM81_LENED</name>
<reference evidence="2 3" key="2">
    <citation type="submission" date="2017-02" db="EMBL/GenBank/DDBJ databases">
        <title>A genome survey and senescence transcriptome analysis in Lentinula edodes.</title>
        <authorList>
            <person name="Sakamoto Y."/>
            <person name="Nakade K."/>
            <person name="Sato S."/>
            <person name="Yoshida Y."/>
            <person name="Miyazaki K."/>
            <person name="Natsume S."/>
            <person name="Konno N."/>
        </authorList>
    </citation>
    <scope>NUCLEOTIDE SEQUENCE [LARGE SCALE GENOMIC DNA]</scope>
    <source>
        <strain evidence="2 3">NBRC 111202</strain>
    </source>
</reference>
<keyword evidence="1" id="KW-0175">Coiled coil</keyword>
<accession>A0A1Q3EM81</accession>
<evidence type="ECO:0000256" key="1">
    <source>
        <dbReference type="SAM" id="Coils"/>
    </source>
</evidence>
<dbReference type="AlphaFoldDB" id="A0A1Q3EM81"/>
<protein>
    <submittedName>
        <fullName evidence="2">Uncharacterized protein</fullName>
    </submittedName>
</protein>
<proteinExistence type="predicted"/>
<dbReference type="EMBL" id="BDGU01000623">
    <property type="protein sequence ID" value="GAW08302.1"/>
    <property type="molecule type" value="Genomic_DNA"/>
</dbReference>
<reference evidence="2 3" key="1">
    <citation type="submission" date="2016-08" db="EMBL/GenBank/DDBJ databases">
        <authorList>
            <consortium name="Lentinula edodes genome sequencing consortium"/>
            <person name="Sakamoto Y."/>
            <person name="Nakade K."/>
            <person name="Sato S."/>
            <person name="Yoshida Y."/>
            <person name="Miyazaki K."/>
            <person name="Natsume S."/>
            <person name="Konno N."/>
        </authorList>
    </citation>
    <scope>NUCLEOTIDE SEQUENCE [LARGE SCALE GENOMIC DNA]</scope>
    <source>
        <strain evidence="2 3">NBRC 111202</strain>
    </source>
</reference>